<dbReference type="Gene3D" id="3.30.930.10">
    <property type="entry name" value="Bira Bifunctional Protein, Domain 2"/>
    <property type="match status" value="1"/>
</dbReference>
<dbReference type="EMBL" id="CP025257">
    <property type="protein sequence ID" value="AUF83606.1"/>
    <property type="molecule type" value="Genomic_DNA"/>
</dbReference>
<gene>
    <name evidence="8" type="primary">aspS</name>
    <name evidence="10" type="ORF">CXP39_02215</name>
</gene>
<comment type="subcellular location">
    <subcellularLocation>
        <location evidence="8">Cytoplasm</location>
    </subcellularLocation>
</comment>
<keyword evidence="11" id="KW-1185">Reference proteome</keyword>
<proteinExistence type="inferred from homology"/>
<dbReference type="HAMAP" id="MF_00044">
    <property type="entry name" value="Asp_tRNA_synth_type1"/>
    <property type="match status" value="1"/>
</dbReference>
<comment type="subunit">
    <text evidence="2 8">Homodimer.</text>
</comment>
<evidence type="ECO:0000256" key="4">
    <source>
        <dbReference type="ARBA" id="ARBA00022741"/>
    </source>
</evidence>
<dbReference type="PRINTS" id="PR01042">
    <property type="entry name" value="TRNASYNTHASP"/>
</dbReference>
<feature type="region of interest" description="Aspartate" evidence="8">
    <location>
        <begin position="193"/>
        <end position="196"/>
    </location>
</feature>
<dbReference type="InterPro" id="IPR004115">
    <property type="entry name" value="GAD-like_sf"/>
</dbReference>
<dbReference type="EC" id="6.1.1.12" evidence="8"/>
<dbReference type="InterPro" id="IPR004364">
    <property type="entry name" value="Aa-tRNA-synt_II"/>
</dbReference>
<dbReference type="Proteomes" id="UP000233419">
    <property type="component" value="Chromosome"/>
</dbReference>
<dbReference type="OrthoDB" id="9802326at2"/>
<comment type="function">
    <text evidence="8">Catalyzes the attachment of L-aspartate to tRNA(Asp) in a two-step reaction: L-aspartate is first activated by ATP to form Asp-AMP and then transferred to the acceptor end of tRNA(Asp).</text>
</comment>
<evidence type="ECO:0000259" key="9">
    <source>
        <dbReference type="PROSITE" id="PS50862"/>
    </source>
</evidence>
<reference evidence="10 11" key="1">
    <citation type="submission" date="2017-12" db="EMBL/GenBank/DDBJ databases">
        <title>Mesoplasma syrphidae YJS, Complete Genome.</title>
        <authorList>
            <person name="Knight T.F."/>
            <person name="Citino T."/>
            <person name="Rubinstein R."/>
            <person name="Neuschaefer Z."/>
        </authorList>
    </citation>
    <scope>NUCLEOTIDE SEQUENCE [LARGE SCALE GENOMIC DNA]</scope>
    <source>
        <strain evidence="10 11">YJS</strain>
    </source>
</reference>
<comment type="catalytic activity">
    <reaction evidence="8">
        <text>tRNA(Asp) + L-aspartate + ATP = L-aspartyl-tRNA(Asp) + AMP + diphosphate</text>
        <dbReference type="Rhea" id="RHEA:19649"/>
        <dbReference type="Rhea" id="RHEA-COMP:9660"/>
        <dbReference type="Rhea" id="RHEA-COMP:9678"/>
        <dbReference type="ChEBI" id="CHEBI:29991"/>
        <dbReference type="ChEBI" id="CHEBI:30616"/>
        <dbReference type="ChEBI" id="CHEBI:33019"/>
        <dbReference type="ChEBI" id="CHEBI:78442"/>
        <dbReference type="ChEBI" id="CHEBI:78516"/>
        <dbReference type="ChEBI" id="CHEBI:456215"/>
        <dbReference type="EC" id="6.1.1.12"/>
    </reaction>
</comment>
<dbReference type="InterPro" id="IPR004524">
    <property type="entry name" value="Asp-tRNA-ligase_1"/>
</dbReference>
<dbReference type="PANTHER" id="PTHR22594:SF5">
    <property type="entry name" value="ASPARTATE--TRNA LIGASE, MITOCHONDRIAL"/>
    <property type="match status" value="1"/>
</dbReference>
<dbReference type="Pfam" id="PF00152">
    <property type="entry name" value="tRNA-synt_2"/>
    <property type="match status" value="1"/>
</dbReference>
<dbReference type="CDD" id="cd00777">
    <property type="entry name" value="AspRS_core"/>
    <property type="match status" value="1"/>
</dbReference>
<dbReference type="GO" id="GO:0003676">
    <property type="term" value="F:nucleic acid binding"/>
    <property type="evidence" value="ECO:0007669"/>
    <property type="project" value="InterPro"/>
</dbReference>
<feature type="binding site" evidence="8">
    <location>
        <position position="471"/>
    </location>
    <ligand>
        <name>ATP</name>
        <dbReference type="ChEBI" id="CHEBI:30616"/>
    </ligand>
</feature>
<evidence type="ECO:0000256" key="1">
    <source>
        <dbReference type="ARBA" id="ARBA00006303"/>
    </source>
</evidence>
<dbReference type="KEGG" id="msyr:CXP39_02215"/>
<dbReference type="Pfam" id="PF02938">
    <property type="entry name" value="GAD"/>
    <property type="match status" value="1"/>
</dbReference>
<keyword evidence="8" id="KW-0963">Cytoplasm</keyword>
<evidence type="ECO:0000256" key="3">
    <source>
        <dbReference type="ARBA" id="ARBA00022598"/>
    </source>
</evidence>
<dbReference type="Gene3D" id="2.40.50.140">
    <property type="entry name" value="Nucleic acid-binding proteins"/>
    <property type="match status" value="1"/>
</dbReference>
<dbReference type="InterPro" id="IPR006195">
    <property type="entry name" value="aa-tRNA-synth_II"/>
</dbReference>
<evidence type="ECO:0000313" key="10">
    <source>
        <dbReference type="EMBL" id="AUF83606.1"/>
    </source>
</evidence>
<dbReference type="PANTHER" id="PTHR22594">
    <property type="entry name" value="ASPARTYL/LYSYL-TRNA SYNTHETASE"/>
    <property type="match status" value="1"/>
</dbReference>
<keyword evidence="3 8" id="KW-0436">Ligase</keyword>
<keyword evidence="6 8" id="KW-0648">Protein biosynthesis</keyword>
<dbReference type="AlphaFoldDB" id="A0A2K9BK17"/>
<dbReference type="NCBIfam" id="NF001750">
    <property type="entry name" value="PRK00476.1"/>
    <property type="match status" value="1"/>
</dbReference>
<evidence type="ECO:0000313" key="11">
    <source>
        <dbReference type="Proteomes" id="UP000233419"/>
    </source>
</evidence>
<feature type="domain" description="Aminoacyl-transfer RNA synthetases class-II family profile" evidence="9">
    <location>
        <begin position="136"/>
        <end position="544"/>
    </location>
</feature>
<dbReference type="GO" id="GO:0005737">
    <property type="term" value="C:cytoplasm"/>
    <property type="evidence" value="ECO:0007669"/>
    <property type="project" value="UniProtKB-SubCell"/>
</dbReference>
<keyword evidence="4 8" id="KW-0547">Nucleotide-binding</keyword>
<dbReference type="SUPFAM" id="SSF55681">
    <property type="entry name" value="Class II aaRS and biotin synthetases"/>
    <property type="match status" value="1"/>
</dbReference>
<feature type="binding site" evidence="8">
    <location>
        <position position="478"/>
    </location>
    <ligand>
        <name>L-aspartate</name>
        <dbReference type="ChEBI" id="CHEBI:29991"/>
    </ligand>
</feature>
<dbReference type="RefSeq" id="WP_027048045.1">
    <property type="nucleotide sequence ID" value="NZ_CP025257.1"/>
</dbReference>
<dbReference type="NCBIfam" id="TIGR00459">
    <property type="entry name" value="aspS_bact"/>
    <property type="match status" value="1"/>
</dbReference>
<dbReference type="Pfam" id="PF01336">
    <property type="entry name" value="tRNA_anti-codon"/>
    <property type="match status" value="1"/>
</dbReference>
<evidence type="ECO:0000256" key="7">
    <source>
        <dbReference type="ARBA" id="ARBA00023146"/>
    </source>
</evidence>
<name>A0A2K9BK17_9MOLU</name>
<accession>A0A2K9BK17</accession>
<dbReference type="GO" id="GO:0006422">
    <property type="term" value="P:aspartyl-tRNA aminoacylation"/>
    <property type="evidence" value="ECO:0007669"/>
    <property type="project" value="UniProtKB-UniRule"/>
</dbReference>
<comment type="similarity">
    <text evidence="1 8">Belongs to the class-II aminoacyl-tRNA synthetase family. Type 1 subfamily.</text>
</comment>
<keyword evidence="5 8" id="KW-0067">ATP-binding</keyword>
<feature type="binding site" evidence="8">
    <location>
        <position position="224"/>
    </location>
    <ligand>
        <name>ATP</name>
        <dbReference type="ChEBI" id="CHEBI:30616"/>
    </ligand>
</feature>
<dbReference type="InterPro" id="IPR045864">
    <property type="entry name" value="aa-tRNA-synth_II/BPL/LPL"/>
</dbReference>
<evidence type="ECO:0000256" key="2">
    <source>
        <dbReference type="ARBA" id="ARBA00011738"/>
    </source>
</evidence>
<feature type="binding site" evidence="8">
    <location>
        <position position="437"/>
    </location>
    <ligand>
        <name>L-aspartate</name>
        <dbReference type="ChEBI" id="CHEBI:29991"/>
    </ligand>
</feature>
<dbReference type="InterPro" id="IPR004365">
    <property type="entry name" value="NA-bd_OB_tRNA"/>
</dbReference>
<dbReference type="GO" id="GO:0004815">
    <property type="term" value="F:aspartate-tRNA ligase activity"/>
    <property type="evidence" value="ECO:0007669"/>
    <property type="project" value="UniProtKB-UniRule"/>
</dbReference>
<dbReference type="InterPro" id="IPR047090">
    <property type="entry name" value="AspRS_core"/>
</dbReference>
<feature type="binding site" evidence="8">
    <location>
        <begin position="215"/>
        <end position="217"/>
    </location>
    <ligand>
        <name>ATP</name>
        <dbReference type="ChEBI" id="CHEBI:30616"/>
    </ligand>
</feature>
<feature type="binding site" evidence="8">
    <location>
        <begin position="523"/>
        <end position="526"/>
    </location>
    <ligand>
        <name>ATP</name>
        <dbReference type="ChEBI" id="CHEBI:30616"/>
    </ligand>
</feature>
<dbReference type="InterPro" id="IPR047089">
    <property type="entry name" value="Asp-tRNA-ligase_1_N"/>
</dbReference>
<dbReference type="SUPFAM" id="SSF55261">
    <property type="entry name" value="GAD domain-like"/>
    <property type="match status" value="1"/>
</dbReference>
<dbReference type="Gene3D" id="3.30.1360.30">
    <property type="entry name" value="GAD-like domain"/>
    <property type="match status" value="1"/>
</dbReference>
<dbReference type="InterPro" id="IPR002312">
    <property type="entry name" value="Asp/Asn-tRNA-synth_IIb"/>
</dbReference>
<feature type="binding site" evidence="8">
    <location>
        <position position="169"/>
    </location>
    <ligand>
        <name>L-aspartate</name>
        <dbReference type="ChEBI" id="CHEBI:29991"/>
    </ligand>
</feature>
<dbReference type="CDD" id="cd04317">
    <property type="entry name" value="EcAspRS_like_N"/>
    <property type="match status" value="1"/>
</dbReference>
<dbReference type="GO" id="GO:0005524">
    <property type="term" value="F:ATP binding"/>
    <property type="evidence" value="ECO:0007669"/>
    <property type="project" value="UniProtKB-UniRule"/>
</dbReference>
<evidence type="ECO:0000256" key="6">
    <source>
        <dbReference type="ARBA" id="ARBA00022917"/>
    </source>
</evidence>
<sequence>MKRTHNCGQLNIANVGQAVLLQGWVKKIRKMGAMNFIDMRDFYGITQLIIDEAHSELIQSIRPEYVIEVTGTVVERKSKNLELPTGEIEIKVTGISIINQSELTPFQIEEDLEALEDTRMTYRYLDLRRTSMQQHLKVRAKLNSIFRSVLEYNNFLEVETPYFGKSTPEGARDFLVPSRLNRNKFYALPQSPQLYKQLLMISGIDRYYQIARCFRDEDLRIDRQPEFTQLDLEMSFATGEDVMVIVEELVKKTLKEFKGIDIKEPLLRMPYREAIKNYGIDKPDLRYDLKIHDLEEIFSNTTVKMLVGTAMPIRGIMIDQLLGKRQIEELTETAKQNGLNGFGFAKVENGIWSGSIASQLSEQEKVKILEEFEVISNGTLLLQTGPYNVISQAMGALRIHLARIFNMADLNDCKPLWVTDFPLFEWNEDEQRFEAAHHPFTMPKDCSLADFDTNKANAVAYAYDLVINGYEIGSGSQRITDPEIQQRMFDAVELTSETVERNFGWFMNAYKYGAPYHAGMGLGIDRWAMIMSNAESIRDVIAFPKNSSGIDPMNNAPDYVAEKQLSELFIKTT</sequence>
<evidence type="ECO:0000256" key="8">
    <source>
        <dbReference type="HAMAP-Rule" id="MF_00044"/>
    </source>
</evidence>
<dbReference type="InterPro" id="IPR012340">
    <property type="entry name" value="NA-bd_OB-fold"/>
</dbReference>
<protein>
    <recommendedName>
        <fullName evidence="8">Aspartate--tRNA ligase</fullName>
        <ecNumber evidence="8">6.1.1.12</ecNumber>
    </recommendedName>
    <alternativeName>
        <fullName evidence="8">Aspartyl-tRNA synthetase</fullName>
        <shortName evidence="8">AspRS</shortName>
    </alternativeName>
</protein>
<dbReference type="InterPro" id="IPR029351">
    <property type="entry name" value="GAD_dom"/>
</dbReference>
<feature type="binding site" evidence="8">
    <location>
        <position position="215"/>
    </location>
    <ligand>
        <name>L-aspartate</name>
        <dbReference type="ChEBI" id="CHEBI:29991"/>
    </ligand>
</feature>
<dbReference type="PROSITE" id="PS50862">
    <property type="entry name" value="AA_TRNA_LIGASE_II"/>
    <property type="match status" value="1"/>
</dbReference>
<keyword evidence="7 8" id="KW-0030">Aminoacyl-tRNA synthetase</keyword>
<evidence type="ECO:0000256" key="5">
    <source>
        <dbReference type="ARBA" id="ARBA00022840"/>
    </source>
</evidence>
<organism evidence="10 11">
    <name type="scientific">Mesoplasma syrphidae</name>
    <dbReference type="NCBI Taxonomy" id="225999"/>
    <lineage>
        <taxon>Bacteria</taxon>
        <taxon>Bacillati</taxon>
        <taxon>Mycoplasmatota</taxon>
        <taxon>Mollicutes</taxon>
        <taxon>Entomoplasmatales</taxon>
        <taxon>Entomoplasmataceae</taxon>
        <taxon>Mesoplasma</taxon>
    </lineage>
</organism>
<comment type="caution">
    <text evidence="8">Lacks conserved residue(s) required for the propagation of feature annotation.</text>
</comment>
<dbReference type="SUPFAM" id="SSF50249">
    <property type="entry name" value="Nucleic acid-binding proteins"/>
    <property type="match status" value="1"/>
</dbReference>